<feature type="region of interest" description="Disordered" evidence="1">
    <location>
        <begin position="121"/>
        <end position="155"/>
    </location>
</feature>
<evidence type="ECO:0000313" key="2">
    <source>
        <dbReference type="EMBL" id="GGM09615.1"/>
    </source>
</evidence>
<protein>
    <submittedName>
        <fullName evidence="2">Uncharacterized protein</fullName>
    </submittedName>
</protein>
<feature type="compositionally biased region" description="Basic and acidic residues" evidence="1">
    <location>
        <begin position="131"/>
        <end position="143"/>
    </location>
</feature>
<keyword evidence="3" id="KW-1185">Reference proteome</keyword>
<proteinExistence type="predicted"/>
<dbReference type="AlphaFoldDB" id="A0A917T681"/>
<sequence>MTTSEAFTAAHSDALRDWARGLYPLEAATELLIRACGGRFAAPGNPWVHVEDSGRAWIDFEELSEAVTAGGPWSGGERRILALAASFGADDGLLNDNLPGLDRDTLALVLAAVSHAGGSHEHQPEAILWDENNRPYRNPETERPGPLYPWPGRTH</sequence>
<organism evidence="2 3">
    <name type="scientific">Nakamurella endophytica</name>
    <dbReference type="NCBI Taxonomy" id="1748367"/>
    <lineage>
        <taxon>Bacteria</taxon>
        <taxon>Bacillati</taxon>
        <taxon>Actinomycetota</taxon>
        <taxon>Actinomycetes</taxon>
        <taxon>Nakamurellales</taxon>
        <taxon>Nakamurellaceae</taxon>
        <taxon>Nakamurella</taxon>
    </lineage>
</organism>
<dbReference type="Proteomes" id="UP000655208">
    <property type="component" value="Unassembled WGS sequence"/>
</dbReference>
<dbReference type="EMBL" id="BMNA01000007">
    <property type="protein sequence ID" value="GGM09615.1"/>
    <property type="molecule type" value="Genomic_DNA"/>
</dbReference>
<name>A0A917T681_9ACTN</name>
<reference evidence="2" key="1">
    <citation type="journal article" date="2014" name="Int. J. Syst. Evol. Microbiol.">
        <title>Complete genome sequence of Corynebacterium casei LMG S-19264T (=DSM 44701T), isolated from a smear-ripened cheese.</title>
        <authorList>
            <consortium name="US DOE Joint Genome Institute (JGI-PGF)"/>
            <person name="Walter F."/>
            <person name="Albersmeier A."/>
            <person name="Kalinowski J."/>
            <person name="Ruckert C."/>
        </authorList>
    </citation>
    <scope>NUCLEOTIDE SEQUENCE</scope>
    <source>
        <strain evidence="2">CGMCC 4.7308</strain>
    </source>
</reference>
<reference evidence="2" key="2">
    <citation type="submission" date="2020-09" db="EMBL/GenBank/DDBJ databases">
        <authorList>
            <person name="Sun Q."/>
            <person name="Zhou Y."/>
        </authorList>
    </citation>
    <scope>NUCLEOTIDE SEQUENCE</scope>
    <source>
        <strain evidence="2">CGMCC 4.7308</strain>
    </source>
</reference>
<evidence type="ECO:0000313" key="3">
    <source>
        <dbReference type="Proteomes" id="UP000655208"/>
    </source>
</evidence>
<gene>
    <name evidence="2" type="ORF">GCM10011594_31880</name>
</gene>
<accession>A0A917T681</accession>
<evidence type="ECO:0000256" key="1">
    <source>
        <dbReference type="SAM" id="MobiDB-lite"/>
    </source>
</evidence>
<comment type="caution">
    <text evidence="2">The sequence shown here is derived from an EMBL/GenBank/DDBJ whole genome shotgun (WGS) entry which is preliminary data.</text>
</comment>
<dbReference type="RefSeq" id="WP_188943242.1">
    <property type="nucleotide sequence ID" value="NZ_BMNA01000007.1"/>
</dbReference>